<feature type="compositionally biased region" description="Low complexity" evidence="1">
    <location>
        <begin position="23"/>
        <end position="32"/>
    </location>
</feature>
<feature type="compositionally biased region" description="Polar residues" evidence="1">
    <location>
        <begin position="57"/>
        <end position="81"/>
    </location>
</feature>
<reference evidence="2" key="1">
    <citation type="journal article" date="2020" name="Phytopathology">
        <title>Genome Sequence Resources of Colletotrichum truncatum, C. plurivorum, C. musicola, and C. sojae: Four Species Pathogenic to Soybean (Glycine max).</title>
        <authorList>
            <person name="Rogerio F."/>
            <person name="Boufleur T.R."/>
            <person name="Ciampi-Guillardi M."/>
            <person name="Sukno S.A."/>
            <person name="Thon M.R."/>
            <person name="Massola Junior N.S."/>
            <person name="Baroncelli R."/>
        </authorList>
    </citation>
    <scope>NUCLEOTIDE SEQUENCE</scope>
    <source>
        <strain evidence="2">LFN0074</strain>
    </source>
</reference>
<evidence type="ECO:0000313" key="2">
    <source>
        <dbReference type="EMBL" id="KAF6831565.1"/>
    </source>
</evidence>
<proteinExistence type="predicted"/>
<sequence length="227" mass="25605">MARHRTLSPDPDGDFTTVTYARTNAANGNNARMQPTGPAPQPRLQQSGERHSRQRRNWTFYNRPQQTQLGQESETKYRSTAPTAPRLSYASVNVGDLVWAHNVLSCKKGRPAYVWRKQEDNSTVIIVPISSGERANSVPRITSGDEIQDDRDSDLRLAGGRRMIKRSWLICHMAVAIEASKLKPYYDGTYVPESNWMSIIDSQCGELPRHRRVPSMSSESSLETDLS</sequence>
<keyword evidence="3" id="KW-1185">Reference proteome</keyword>
<evidence type="ECO:0000256" key="1">
    <source>
        <dbReference type="SAM" id="MobiDB-lite"/>
    </source>
</evidence>
<feature type="region of interest" description="Disordered" evidence="1">
    <location>
        <begin position="23"/>
        <end position="81"/>
    </location>
</feature>
<accession>A0A8H6KHR5</accession>
<comment type="caution">
    <text evidence="2">The sequence shown here is derived from an EMBL/GenBank/DDBJ whole genome shotgun (WGS) entry which is preliminary data.</text>
</comment>
<protein>
    <submittedName>
        <fullName evidence="2">Uncharacterized protein</fullName>
    </submittedName>
</protein>
<name>A0A8H6KHR5_9PEZI</name>
<organism evidence="2 3">
    <name type="scientific">Colletotrichum musicola</name>
    <dbReference type="NCBI Taxonomy" id="2175873"/>
    <lineage>
        <taxon>Eukaryota</taxon>
        <taxon>Fungi</taxon>
        <taxon>Dikarya</taxon>
        <taxon>Ascomycota</taxon>
        <taxon>Pezizomycotina</taxon>
        <taxon>Sordariomycetes</taxon>
        <taxon>Hypocreomycetidae</taxon>
        <taxon>Glomerellales</taxon>
        <taxon>Glomerellaceae</taxon>
        <taxon>Colletotrichum</taxon>
        <taxon>Colletotrichum orchidearum species complex</taxon>
    </lineage>
</organism>
<dbReference type="Proteomes" id="UP000639643">
    <property type="component" value="Unassembled WGS sequence"/>
</dbReference>
<gene>
    <name evidence="2" type="ORF">CMUS01_07301</name>
</gene>
<dbReference type="EMBL" id="WIGM01000258">
    <property type="protein sequence ID" value="KAF6831565.1"/>
    <property type="molecule type" value="Genomic_DNA"/>
</dbReference>
<evidence type="ECO:0000313" key="3">
    <source>
        <dbReference type="Proteomes" id="UP000639643"/>
    </source>
</evidence>
<dbReference type="AlphaFoldDB" id="A0A8H6KHR5"/>